<feature type="compositionally biased region" description="Basic residues" evidence="1">
    <location>
        <begin position="1"/>
        <end position="12"/>
    </location>
</feature>
<evidence type="ECO:0000313" key="2">
    <source>
        <dbReference type="EMBL" id="CAH9417073.1"/>
    </source>
</evidence>
<dbReference type="EMBL" id="CAKXYP010000011">
    <property type="protein sequence ID" value="CAH9417073.1"/>
    <property type="molecule type" value="Genomic_DNA"/>
</dbReference>
<protein>
    <submittedName>
        <fullName evidence="2">Uncharacterized protein</fullName>
    </submittedName>
</protein>
<feature type="region of interest" description="Disordered" evidence="1">
    <location>
        <begin position="85"/>
        <end position="107"/>
    </location>
</feature>
<organism evidence="2 3">
    <name type="scientific">Streptomyces globisporus</name>
    <dbReference type="NCBI Taxonomy" id="1908"/>
    <lineage>
        <taxon>Bacteria</taxon>
        <taxon>Bacillati</taxon>
        <taxon>Actinomycetota</taxon>
        <taxon>Actinomycetes</taxon>
        <taxon>Kitasatosporales</taxon>
        <taxon>Streptomycetaceae</taxon>
        <taxon>Streptomyces</taxon>
    </lineage>
</organism>
<proteinExistence type="predicted"/>
<reference evidence="2" key="1">
    <citation type="submission" date="2022-03" db="EMBL/GenBank/DDBJ databases">
        <authorList>
            <person name="Leyn A S."/>
        </authorList>
    </citation>
    <scope>NUCLEOTIDE SEQUENCE</scope>
    <source>
        <strain evidence="2">Streptomyces globisporus 4-3</strain>
    </source>
</reference>
<comment type="caution">
    <text evidence="2">The sequence shown here is derived from an EMBL/GenBank/DDBJ whole genome shotgun (WGS) entry which is preliminary data.</text>
</comment>
<gene>
    <name evidence="2" type="ORF">SGL43_04112</name>
</gene>
<evidence type="ECO:0000313" key="3">
    <source>
        <dbReference type="Proteomes" id="UP001154015"/>
    </source>
</evidence>
<keyword evidence="3" id="KW-1185">Reference proteome</keyword>
<accession>A0ABM9H0E8</accession>
<name>A0ABM9H0E8_STRGL</name>
<feature type="region of interest" description="Disordered" evidence="1">
    <location>
        <begin position="1"/>
        <end position="20"/>
    </location>
</feature>
<sequence length="107" mass="11813">MPGRSRVGRPRRSPYGGSATQHELVELVELVAVVRQERRPARLSSTDDRHLDLAGVFSCVGHGDPLWWSAQDGPTDRLLSSGFAWGQEERQRLRPSEPGPQTMGVPA</sequence>
<evidence type="ECO:0000256" key="1">
    <source>
        <dbReference type="SAM" id="MobiDB-lite"/>
    </source>
</evidence>
<dbReference type="Proteomes" id="UP001154015">
    <property type="component" value="Unassembled WGS sequence"/>
</dbReference>